<evidence type="ECO:0000313" key="1">
    <source>
        <dbReference type="EMBL" id="MBB6355968.1"/>
    </source>
</evidence>
<gene>
    <name evidence="1" type="ORF">GGR00_003773</name>
</gene>
<name>A0A7X0FA62_9HYPH</name>
<evidence type="ECO:0000313" key="2">
    <source>
        <dbReference type="Proteomes" id="UP000536262"/>
    </source>
</evidence>
<keyword evidence="2" id="KW-1185">Reference proteome</keyword>
<protein>
    <recommendedName>
        <fullName evidence="3">RADC family protein</fullName>
    </recommendedName>
</protein>
<proteinExistence type="predicted"/>
<dbReference type="AlphaFoldDB" id="A0A7X0FA62"/>
<comment type="caution">
    <text evidence="1">The sequence shown here is derived from an EMBL/GenBank/DDBJ whole genome shotgun (WGS) entry which is preliminary data.</text>
</comment>
<dbReference type="Proteomes" id="UP000536262">
    <property type="component" value="Unassembled WGS sequence"/>
</dbReference>
<dbReference type="RefSeq" id="WP_184700341.1">
    <property type="nucleotide sequence ID" value="NZ_BAABEG010000001.1"/>
</dbReference>
<accession>A0A7X0FA62</accession>
<dbReference type="EMBL" id="JACHOU010000010">
    <property type="protein sequence ID" value="MBB6355968.1"/>
    <property type="molecule type" value="Genomic_DNA"/>
</dbReference>
<reference evidence="1 2" key="1">
    <citation type="submission" date="2020-08" db="EMBL/GenBank/DDBJ databases">
        <title>Genomic Encyclopedia of Type Strains, Phase IV (KMG-IV): sequencing the most valuable type-strain genomes for metagenomic binning, comparative biology and taxonomic classification.</title>
        <authorList>
            <person name="Goeker M."/>
        </authorList>
    </citation>
    <scope>NUCLEOTIDE SEQUENCE [LARGE SCALE GENOMIC DNA]</scope>
    <source>
        <strain evidence="1 2">DSM 7051</strain>
    </source>
</reference>
<organism evidence="1 2">
    <name type="scientific">Aminobacter aganoensis</name>
    <dbReference type="NCBI Taxonomy" id="83264"/>
    <lineage>
        <taxon>Bacteria</taxon>
        <taxon>Pseudomonadati</taxon>
        <taxon>Pseudomonadota</taxon>
        <taxon>Alphaproteobacteria</taxon>
        <taxon>Hyphomicrobiales</taxon>
        <taxon>Phyllobacteriaceae</taxon>
        <taxon>Aminobacter</taxon>
    </lineage>
</organism>
<sequence length="305" mass="32414">MTGFNYVGSGPYCYANAFAMMFGAASPSVSVIEFAMSSPFGMQLVGGSLPFFDPYGWDPEKGFAAALAALGWTSEASSGGGEAVALARLKAALAQGPVWIGPVEMGHLRHQPGMRGPIEADHFVVVLAIEDGRVLMHDPQGYPYAELPLADFMAAWQAATLIYGTAYSMRTAFRRVAERTELEMLEASLPAARRWLAMTDTGDMPGGSLGNGTAAERLAHMIEPGCDDGLRGHLIHFAVRVGARRVNDAATGLERIGRIDAARIAARQARLIGALQHPLVVGDDARAATVLRALAPTYDELLAVL</sequence>
<evidence type="ECO:0008006" key="3">
    <source>
        <dbReference type="Google" id="ProtNLM"/>
    </source>
</evidence>